<protein>
    <recommendedName>
        <fullName evidence="1">Methyltransferase domain-containing protein</fullName>
    </recommendedName>
</protein>
<gene>
    <name evidence="2" type="ORF">RF007C_00175</name>
</gene>
<dbReference type="GO" id="GO:0008168">
    <property type="term" value="F:methyltransferase activity"/>
    <property type="evidence" value="ECO:0007669"/>
    <property type="project" value="TreeGrafter"/>
</dbReference>
<dbReference type="OrthoDB" id="9808140at2"/>
<reference evidence="2 3" key="1">
    <citation type="journal article" date="2014" name="PLoS ONE">
        <title>Rumen cellulosomics: divergent fiber-degrading strategies revealed by comparative genome-wide analysis of six ruminococcal strains.</title>
        <authorList>
            <person name="Dassa B."/>
            <person name="Borovok I."/>
            <person name="Ruimy-Israeli V."/>
            <person name="Lamed R."/>
            <person name="Flint H.J."/>
            <person name="Duncan S.H."/>
            <person name="Henrissat B."/>
            <person name="Coutinho P."/>
            <person name="Morrison M."/>
            <person name="Mosoni P."/>
            <person name="Yeoman C.J."/>
            <person name="White B.A."/>
            <person name="Bayer E.A."/>
        </authorList>
    </citation>
    <scope>NUCLEOTIDE SEQUENCE [LARGE SCALE GENOMIC DNA]</scope>
    <source>
        <strain evidence="2 3">007c</strain>
    </source>
</reference>
<name>W7UJR1_RUMFL</name>
<dbReference type="CDD" id="cd02440">
    <property type="entry name" value="AdoMet_MTases"/>
    <property type="match status" value="1"/>
</dbReference>
<dbReference type="Gene3D" id="3.40.50.150">
    <property type="entry name" value="Vaccinia Virus protein VP39"/>
    <property type="match status" value="1"/>
</dbReference>
<dbReference type="InterPro" id="IPR025714">
    <property type="entry name" value="Methyltranfer_dom"/>
</dbReference>
<evidence type="ECO:0000313" key="2">
    <source>
        <dbReference type="EMBL" id="EWM54053.1"/>
    </source>
</evidence>
<dbReference type="eggNOG" id="COG2226">
    <property type="taxonomic scope" value="Bacteria"/>
</dbReference>
<organism evidence="2 3">
    <name type="scientific">Ruminococcus flavefaciens 007c</name>
    <dbReference type="NCBI Taxonomy" id="1341157"/>
    <lineage>
        <taxon>Bacteria</taxon>
        <taxon>Bacillati</taxon>
        <taxon>Bacillota</taxon>
        <taxon>Clostridia</taxon>
        <taxon>Eubacteriales</taxon>
        <taxon>Oscillospiraceae</taxon>
        <taxon>Ruminococcus</taxon>
    </lineage>
</organism>
<dbReference type="AlphaFoldDB" id="W7UJR1"/>
<dbReference type="RefSeq" id="WP_037298363.1">
    <property type="nucleotide sequence ID" value="NZ_ATAX01000021.1"/>
</dbReference>
<dbReference type="EMBL" id="ATAX01000021">
    <property type="protein sequence ID" value="EWM54053.1"/>
    <property type="molecule type" value="Genomic_DNA"/>
</dbReference>
<dbReference type="SUPFAM" id="SSF53335">
    <property type="entry name" value="S-adenosyl-L-methionine-dependent methyltransferases"/>
    <property type="match status" value="1"/>
</dbReference>
<keyword evidence="3" id="KW-1185">Reference proteome</keyword>
<dbReference type="Proteomes" id="UP000019365">
    <property type="component" value="Unassembled WGS sequence"/>
</dbReference>
<dbReference type="PANTHER" id="PTHR43591">
    <property type="entry name" value="METHYLTRANSFERASE"/>
    <property type="match status" value="1"/>
</dbReference>
<comment type="caution">
    <text evidence="2">The sequence shown here is derived from an EMBL/GenBank/DDBJ whole genome shotgun (WGS) entry which is preliminary data.</text>
</comment>
<feature type="domain" description="Methyltransferase" evidence="1">
    <location>
        <begin position="45"/>
        <end position="153"/>
    </location>
</feature>
<dbReference type="PANTHER" id="PTHR43591:SF24">
    <property type="entry name" value="2-METHOXY-6-POLYPRENYL-1,4-BENZOQUINOL METHYLASE, MITOCHONDRIAL"/>
    <property type="match status" value="1"/>
</dbReference>
<dbReference type="PATRIC" id="fig|1341157.4.peg.1293"/>
<proteinExistence type="predicted"/>
<evidence type="ECO:0000259" key="1">
    <source>
        <dbReference type="Pfam" id="PF13847"/>
    </source>
</evidence>
<sequence>MDIKASIEDTRKGFKESFASGDFYNRQTQDAKHLERILSFINARDGMRILDLGCGSGYLTFPIAEGNPDCEVIGLDIVSDAIDANRSRVREAELDNLTFVSYHGINFPFEAGMFDLVVTRYSLHHFPDIEHSIGEVSRVLKGGGSLFISDPCPNDCDKDRFVDDYMRLKKDGHIKFYTKIEWVDICDRYGLQIVDDFESTIRFPKKKDTAFGYEEVLKKHDKAVIESYDLVETDTELLITERVNNILFRKIKK</sequence>
<evidence type="ECO:0000313" key="3">
    <source>
        <dbReference type="Proteomes" id="UP000019365"/>
    </source>
</evidence>
<dbReference type="InterPro" id="IPR029063">
    <property type="entry name" value="SAM-dependent_MTases_sf"/>
</dbReference>
<dbReference type="Pfam" id="PF13847">
    <property type="entry name" value="Methyltransf_31"/>
    <property type="match status" value="1"/>
</dbReference>
<accession>W7UJR1</accession>